<gene>
    <name evidence="1" type="ORF">DF223_12435</name>
</gene>
<dbReference type="Proteomes" id="UP000244962">
    <property type="component" value="Unassembled WGS sequence"/>
</dbReference>
<dbReference type="RefSeq" id="WP_108963389.1">
    <property type="nucleotide sequence ID" value="NZ_QEFB01000013.1"/>
</dbReference>
<evidence type="ECO:0000313" key="1">
    <source>
        <dbReference type="EMBL" id="PWC06401.1"/>
    </source>
</evidence>
<dbReference type="EMBL" id="QEFB01000013">
    <property type="protein sequence ID" value="PWC06401.1"/>
    <property type="molecule type" value="Genomic_DNA"/>
</dbReference>
<dbReference type="AlphaFoldDB" id="A0A2U1TBY6"/>
<accession>A0A2U1TBY6</accession>
<reference evidence="2" key="1">
    <citation type="submission" date="2018-04" db="EMBL/GenBank/DDBJ databases">
        <authorList>
            <person name="Liu S."/>
            <person name="Wang Z."/>
            <person name="Li J."/>
        </authorList>
    </citation>
    <scope>NUCLEOTIDE SEQUENCE [LARGE SCALE GENOMIC DNA]</scope>
    <source>
        <strain evidence="2">622</strain>
    </source>
</reference>
<name>A0A2U1TBY6_9MICO</name>
<comment type="caution">
    <text evidence="1">The sequence shown here is derived from an EMBL/GenBank/DDBJ whole genome shotgun (WGS) entry which is preliminary data.</text>
</comment>
<keyword evidence="2" id="KW-1185">Reference proteome</keyword>
<sequence length="307" mass="32998">MAERFEWVADVARGEWLRSVEVESWGSILSIVPRGFEAYARVFHPVERDRPCATKTWRGVTELTYFAGGADIAGSLETERAAWAQVAESFATTMHAEAQYARLVRRDDGDADSVLSPDGWRYGPTSPGCLDAVSLAAASAVLARHTSTPDAGIAAIWEGWGGLVSSAGFASLTLAGSDGLPASSGLEPEPGSGLLAREVASGPRFDLHGGTGRHYVLFEVGANDLADAAWPRRAPWVREVMWPQSPSILWPDDHSWVLATEIDFDSTLVAGTTALIRELVRTPGLEVLPLRTDADLTWDGDGINRPG</sequence>
<organism evidence="1 2">
    <name type="scientific">Mycetocola zhujimingii</name>
    <dbReference type="NCBI Taxonomy" id="2079792"/>
    <lineage>
        <taxon>Bacteria</taxon>
        <taxon>Bacillati</taxon>
        <taxon>Actinomycetota</taxon>
        <taxon>Actinomycetes</taxon>
        <taxon>Micrococcales</taxon>
        <taxon>Microbacteriaceae</taxon>
        <taxon>Mycetocola</taxon>
    </lineage>
</organism>
<proteinExistence type="predicted"/>
<protein>
    <submittedName>
        <fullName evidence="1">Uncharacterized protein</fullName>
    </submittedName>
</protein>
<evidence type="ECO:0000313" key="2">
    <source>
        <dbReference type="Proteomes" id="UP000244962"/>
    </source>
</evidence>